<reference evidence="1" key="1">
    <citation type="submission" date="2020-10" db="EMBL/GenBank/DDBJ databases">
        <title>High-Quality Genome Resource of Clonostachys rosea strain S41 by Oxford Nanopore Long-Read Sequencing.</title>
        <authorList>
            <person name="Wang H."/>
        </authorList>
    </citation>
    <scope>NUCLEOTIDE SEQUENCE</scope>
    <source>
        <strain evidence="1">S41</strain>
    </source>
</reference>
<proteinExistence type="predicted"/>
<evidence type="ECO:0000313" key="2">
    <source>
        <dbReference type="Proteomes" id="UP000616885"/>
    </source>
</evidence>
<sequence length="144" mass="16510">MSRGIVQRPLDVRHVAVVVYQNDRLPLCSIHSHVEPLVECRIPIDSNILLEFFLCWPPLSTLCLRLLRFDTMPLISNRWDKDTVLQLIDILLQCAIAVTMECVGVEMLKQLVYQFLLTGLLVGCMRLDDILKSLHPGPDFWPSL</sequence>
<comment type="caution">
    <text evidence="1">The sequence shown here is derived from an EMBL/GenBank/DDBJ whole genome shotgun (WGS) entry which is preliminary data.</text>
</comment>
<protein>
    <submittedName>
        <fullName evidence="1">Uncharacterized protein</fullName>
    </submittedName>
</protein>
<organism evidence="1 2">
    <name type="scientific">Bionectria ochroleuca</name>
    <name type="common">Gliocladium roseum</name>
    <dbReference type="NCBI Taxonomy" id="29856"/>
    <lineage>
        <taxon>Eukaryota</taxon>
        <taxon>Fungi</taxon>
        <taxon>Dikarya</taxon>
        <taxon>Ascomycota</taxon>
        <taxon>Pezizomycotina</taxon>
        <taxon>Sordariomycetes</taxon>
        <taxon>Hypocreomycetidae</taxon>
        <taxon>Hypocreales</taxon>
        <taxon>Bionectriaceae</taxon>
        <taxon>Clonostachys</taxon>
    </lineage>
</organism>
<gene>
    <name evidence="1" type="ORF">IM811_010340</name>
</gene>
<dbReference type="Proteomes" id="UP000616885">
    <property type="component" value="Unassembled WGS sequence"/>
</dbReference>
<evidence type="ECO:0000313" key="1">
    <source>
        <dbReference type="EMBL" id="KAF9754899.1"/>
    </source>
</evidence>
<accession>A0A8H7NFC3</accession>
<dbReference type="EMBL" id="JADCTT010000003">
    <property type="protein sequence ID" value="KAF9754899.1"/>
    <property type="molecule type" value="Genomic_DNA"/>
</dbReference>
<name>A0A8H7NFC3_BIOOC</name>
<dbReference type="AlphaFoldDB" id="A0A8H7NFC3"/>